<proteinExistence type="predicted"/>
<evidence type="ECO:0000313" key="2">
    <source>
        <dbReference type="EMBL" id="KAJ7362434.1"/>
    </source>
</evidence>
<accession>A0AAD7AMU0</accession>
<protein>
    <submittedName>
        <fullName evidence="2">Uncharacterized protein</fullName>
    </submittedName>
</protein>
<keyword evidence="3" id="KW-1185">Reference proteome</keyword>
<evidence type="ECO:0000256" key="1">
    <source>
        <dbReference type="SAM" id="MobiDB-lite"/>
    </source>
</evidence>
<name>A0AAD7AMU0_9AGAR</name>
<sequence>MNLYFKFGDNSEAAYGVKGGDYKGKGKARDQSQFFLFEDNHFNTAIAHAVFSQEGWLRPVVFRGIWLRAGGSGWSKKCSNSCMRPFTWATSPMIVSGAEWGSSNSSRWCVWHQAGAEPVPLQVVQRWEDTWFAPQQRSADAPVISAAEAVDDSADIGPGKKSKKVKKAPKENNSQKAPATGKKFPLCSRKTGAPWMQQAFMTIFCQVYSTLQKTNPEMVSLSGTTQFPECLEKTTEPKMCDPGPAVCFAIVWVDLSATGIYGHKVCLRFFGGATSLSSSSSFSSLPSWLSASIGGSLDQESPVFVKGLEEGEKREKEKKKIEMHTSRRGLHGRCAPGPWRIVKEGDRKWPDWGTHIFWSLQEEATGPGRIAQLRRQVGNKGAYENGVLGVYGFVQKHDGEVWPFRPTNAVPCQERCENAQARASNEQKSGMELLSTREDPTKGQRVLGID</sequence>
<evidence type="ECO:0000313" key="3">
    <source>
        <dbReference type="Proteomes" id="UP001218218"/>
    </source>
</evidence>
<dbReference type="AlphaFoldDB" id="A0AAD7AMU0"/>
<gene>
    <name evidence="2" type="ORF">DFH08DRAFT_799467</name>
</gene>
<feature type="region of interest" description="Disordered" evidence="1">
    <location>
        <begin position="421"/>
        <end position="450"/>
    </location>
</feature>
<comment type="caution">
    <text evidence="2">The sequence shown here is derived from an EMBL/GenBank/DDBJ whole genome shotgun (WGS) entry which is preliminary data.</text>
</comment>
<dbReference type="Proteomes" id="UP001218218">
    <property type="component" value="Unassembled WGS sequence"/>
</dbReference>
<feature type="region of interest" description="Disordered" evidence="1">
    <location>
        <begin position="149"/>
        <end position="183"/>
    </location>
</feature>
<reference evidence="2" key="1">
    <citation type="submission" date="2023-03" db="EMBL/GenBank/DDBJ databases">
        <title>Massive genome expansion in bonnet fungi (Mycena s.s.) driven by repeated elements and novel gene families across ecological guilds.</title>
        <authorList>
            <consortium name="Lawrence Berkeley National Laboratory"/>
            <person name="Harder C.B."/>
            <person name="Miyauchi S."/>
            <person name="Viragh M."/>
            <person name="Kuo A."/>
            <person name="Thoen E."/>
            <person name="Andreopoulos B."/>
            <person name="Lu D."/>
            <person name="Skrede I."/>
            <person name="Drula E."/>
            <person name="Henrissat B."/>
            <person name="Morin E."/>
            <person name="Kohler A."/>
            <person name="Barry K."/>
            <person name="LaButti K."/>
            <person name="Morin E."/>
            <person name="Salamov A."/>
            <person name="Lipzen A."/>
            <person name="Mereny Z."/>
            <person name="Hegedus B."/>
            <person name="Baldrian P."/>
            <person name="Stursova M."/>
            <person name="Weitz H."/>
            <person name="Taylor A."/>
            <person name="Grigoriev I.V."/>
            <person name="Nagy L.G."/>
            <person name="Martin F."/>
            <person name="Kauserud H."/>
        </authorList>
    </citation>
    <scope>NUCLEOTIDE SEQUENCE</scope>
    <source>
        <strain evidence="2">CBHHK002</strain>
    </source>
</reference>
<dbReference type="EMBL" id="JARIHO010000004">
    <property type="protein sequence ID" value="KAJ7362434.1"/>
    <property type="molecule type" value="Genomic_DNA"/>
</dbReference>
<organism evidence="2 3">
    <name type="scientific">Mycena albidolilacea</name>
    <dbReference type="NCBI Taxonomy" id="1033008"/>
    <lineage>
        <taxon>Eukaryota</taxon>
        <taxon>Fungi</taxon>
        <taxon>Dikarya</taxon>
        <taxon>Basidiomycota</taxon>
        <taxon>Agaricomycotina</taxon>
        <taxon>Agaricomycetes</taxon>
        <taxon>Agaricomycetidae</taxon>
        <taxon>Agaricales</taxon>
        <taxon>Marasmiineae</taxon>
        <taxon>Mycenaceae</taxon>
        <taxon>Mycena</taxon>
    </lineage>
</organism>